<protein>
    <submittedName>
        <fullName evidence="1">Reverse transcriptase</fullName>
    </submittedName>
</protein>
<reference evidence="1 2" key="1">
    <citation type="submission" date="2017-07" db="EMBL/GenBank/DDBJ databases">
        <title>An improved, manually edited Actinidia chinensis var. chinensis (kiwifruit) genome highlights the challenges associated with draft genomes and gene prediction in plants.</title>
        <authorList>
            <person name="Pilkington S."/>
            <person name="Crowhurst R."/>
            <person name="Hilario E."/>
            <person name="Nardozza S."/>
            <person name="Fraser L."/>
            <person name="Peng Y."/>
            <person name="Gunaseelan K."/>
            <person name="Simpson R."/>
            <person name="Tahir J."/>
            <person name="Deroles S."/>
            <person name="Templeton K."/>
            <person name="Luo Z."/>
            <person name="Davy M."/>
            <person name="Cheng C."/>
            <person name="Mcneilage M."/>
            <person name="Scaglione D."/>
            <person name="Liu Y."/>
            <person name="Zhang Q."/>
            <person name="Datson P."/>
            <person name="De Silva N."/>
            <person name="Gardiner S."/>
            <person name="Bassett H."/>
            <person name="Chagne D."/>
            <person name="Mccallum J."/>
            <person name="Dzierzon H."/>
            <person name="Deng C."/>
            <person name="Wang Y.-Y."/>
            <person name="Barron N."/>
            <person name="Manako K."/>
            <person name="Bowen J."/>
            <person name="Foster T."/>
            <person name="Erridge Z."/>
            <person name="Tiffin H."/>
            <person name="Waite C."/>
            <person name="Davies K."/>
            <person name="Grierson E."/>
            <person name="Laing W."/>
            <person name="Kirk R."/>
            <person name="Chen X."/>
            <person name="Wood M."/>
            <person name="Montefiori M."/>
            <person name="Brummell D."/>
            <person name="Schwinn K."/>
            <person name="Catanach A."/>
            <person name="Fullerton C."/>
            <person name="Li D."/>
            <person name="Meiyalaghan S."/>
            <person name="Nieuwenhuizen N."/>
            <person name="Read N."/>
            <person name="Prakash R."/>
            <person name="Hunter D."/>
            <person name="Zhang H."/>
            <person name="Mckenzie M."/>
            <person name="Knabel M."/>
            <person name="Harris A."/>
            <person name="Allan A."/>
            <person name="Chen A."/>
            <person name="Janssen B."/>
            <person name="Plunkett B."/>
            <person name="Dwamena C."/>
            <person name="Voogd C."/>
            <person name="Leif D."/>
            <person name="Lafferty D."/>
            <person name="Souleyre E."/>
            <person name="Varkonyi-Gasic E."/>
            <person name="Gambi F."/>
            <person name="Hanley J."/>
            <person name="Yao J.-L."/>
            <person name="Cheung J."/>
            <person name="David K."/>
            <person name="Warren B."/>
            <person name="Marsh K."/>
            <person name="Snowden K."/>
            <person name="Lin-Wang K."/>
            <person name="Brian L."/>
            <person name="Martinez-Sanchez M."/>
            <person name="Wang M."/>
            <person name="Ileperuma N."/>
            <person name="Macnee N."/>
            <person name="Campin R."/>
            <person name="Mcatee P."/>
            <person name="Drummond R."/>
            <person name="Espley R."/>
            <person name="Ireland H."/>
            <person name="Wu R."/>
            <person name="Atkinson R."/>
            <person name="Karunairetnam S."/>
            <person name="Bulley S."/>
            <person name="Chunkath S."/>
            <person name="Hanley Z."/>
            <person name="Storey R."/>
            <person name="Thrimawithana A."/>
            <person name="Thomson S."/>
            <person name="David C."/>
            <person name="Testolin R."/>
        </authorList>
    </citation>
    <scope>NUCLEOTIDE SEQUENCE [LARGE SCALE GENOMIC DNA]</scope>
    <source>
        <strain evidence="2">cv. Red5</strain>
        <tissue evidence="1">Young leaf</tissue>
    </source>
</reference>
<keyword evidence="1" id="KW-0808">Transferase</keyword>
<name>A0A2R6PWH6_ACTCC</name>
<dbReference type="InParanoid" id="A0A2R6PWH6"/>
<sequence>MIYMRSIGYQSSSKISLMAWCNHSFSMENDIFLPPPDQSTESCCGPVSQSHLNSKPSIANRLVQNFVQLQDDVYDLFQQRQLCFACNAYLSESLKVGYPLYLLIECEAMAQEGIREIEDSCARIE</sequence>
<dbReference type="EMBL" id="NKQK01000022">
    <property type="protein sequence ID" value="PSR98126.1"/>
    <property type="molecule type" value="Genomic_DNA"/>
</dbReference>
<reference evidence="2" key="2">
    <citation type="journal article" date="2018" name="BMC Genomics">
        <title>A manually annotated Actinidia chinensis var. chinensis (kiwifruit) genome highlights the challenges associated with draft genomes and gene prediction in plants.</title>
        <authorList>
            <person name="Pilkington S.M."/>
            <person name="Crowhurst R."/>
            <person name="Hilario E."/>
            <person name="Nardozza S."/>
            <person name="Fraser L."/>
            <person name="Peng Y."/>
            <person name="Gunaseelan K."/>
            <person name="Simpson R."/>
            <person name="Tahir J."/>
            <person name="Deroles S.C."/>
            <person name="Templeton K."/>
            <person name="Luo Z."/>
            <person name="Davy M."/>
            <person name="Cheng C."/>
            <person name="McNeilage M."/>
            <person name="Scaglione D."/>
            <person name="Liu Y."/>
            <person name="Zhang Q."/>
            <person name="Datson P."/>
            <person name="De Silva N."/>
            <person name="Gardiner S.E."/>
            <person name="Bassett H."/>
            <person name="Chagne D."/>
            <person name="McCallum J."/>
            <person name="Dzierzon H."/>
            <person name="Deng C."/>
            <person name="Wang Y.Y."/>
            <person name="Barron L."/>
            <person name="Manako K."/>
            <person name="Bowen J."/>
            <person name="Foster T.M."/>
            <person name="Erridge Z.A."/>
            <person name="Tiffin H."/>
            <person name="Waite C.N."/>
            <person name="Davies K.M."/>
            <person name="Grierson E.P."/>
            <person name="Laing W.A."/>
            <person name="Kirk R."/>
            <person name="Chen X."/>
            <person name="Wood M."/>
            <person name="Montefiori M."/>
            <person name="Brummell D.A."/>
            <person name="Schwinn K.E."/>
            <person name="Catanach A."/>
            <person name="Fullerton C."/>
            <person name="Li D."/>
            <person name="Meiyalaghan S."/>
            <person name="Nieuwenhuizen N."/>
            <person name="Read N."/>
            <person name="Prakash R."/>
            <person name="Hunter D."/>
            <person name="Zhang H."/>
            <person name="McKenzie M."/>
            <person name="Knabel M."/>
            <person name="Harris A."/>
            <person name="Allan A.C."/>
            <person name="Gleave A."/>
            <person name="Chen A."/>
            <person name="Janssen B.J."/>
            <person name="Plunkett B."/>
            <person name="Ampomah-Dwamena C."/>
            <person name="Voogd C."/>
            <person name="Leif D."/>
            <person name="Lafferty D."/>
            <person name="Souleyre E.J.F."/>
            <person name="Varkonyi-Gasic E."/>
            <person name="Gambi F."/>
            <person name="Hanley J."/>
            <person name="Yao J.L."/>
            <person name="Cheung J."/>
            <person name="David K.M."/>
            <person name="Warren B."/>
            <person name="Marsh K."/>
            <person name="Snowden K.C."/>
            <person name="Lin-Wang K."/>
            <person name="Brian L."/>
            <person name="Martinez-Sanchez M."/>
            <person name="Wang M."/>
            <person name="Ileperuma N."/>
            <person name="Macnee N."/>
            <person name="Campin R."/>
            <person name="McAtee P."/>
            <person name="Drummond R.S.M."/>
            <person name="Espley R.V."/>
            <person name="Ireland H.S."/>
            <person name="Wu R."/>
            <person name="Atkinson R.G."/>
            <person name="Karunairetnam S."/>
            <person name="Bulley S."/>
            <person name="Chunkath S."/>
            <person name="Hanley Z."/>
            <person name="Storey R."/>
            <person name="Thrimawithana A.H."/>
            <person name="Thomson S."/>
            <person name="David C."/>
            <person name="Testolin R."/>
            <person name="Huang H."/>
            <person name="Hellens R.P."/>
            <person name="Schaffer R.J."/>
        </authorList>
    </citation>
    <scope>NUCLEOTIDE SEQUENCE [LARGE SCALE GENOMIC DNA]</scope>
    <source>
        <strain evidence="2">cv. Red5</strain>
    </source>
</reference>
<evidence type="ECO:0000313" key="2">
    <source>
        <dbReference type="Proteomes" id="UP000241394"/>
    </source>
</evidence>
<dbReference type="Gramene" id="PSR98126">
    <property type="protein sequence ID" value="PSR98126"/>
    <property type="gene ID" value="CEY00_Acc24721"/>
</dbReference>
<gene>
    <name evidence="1" type="ORF">CEY00_Acc24721</name>
</gene>
<comment type="caution">
    <text evidence="1">The sequence shown here is derived from an EMBL/GenBank/DDBJ whole genome shotgun (WGS) entry which is preliminary data.</text>
</comment>
<keyword evidence="2" id="KW-1185">Reference proteome</keyword>
<keyword evidence="1" id="KW-0695">RNA-directed DNA polymerase</keyword>
<dbReference type="AlphaFoldDB" id="A0A2R6PWH6"/>
<dbReference type="GO" id="GO:0003964">
    <property type="term" value="F:RNA-directed DNA polymerase activity"/>
    <property type="evidence" value="ECO:0007669"/>
    <property type="project" value="UniProtKB-KW"/>
</dbReference>
<keyword evidence="1" id="KW-0548">Nucleotidyltransferase</keyword>
<accession>A0A2R6PWH6</accession>
<proteinExistence type="predicted"/>
<evidence type="ECO:0000313" key="1">
    <source>
        <dbReference type="EMBL" id="PSR98126.1"/>
    </source>
</evidence>
<dbReference type="Proteomes" id="UP000241394">
    <property type="component" value="Chromosome LG22"/>
</dbReference>
<organism evidence="1 2">
    <name type="scientific">Actinidia chinensis var. chinensis</name>
    <name type="common">Chinese soft-hair kiwi</name>
    <dbReference type="NCBI Taxonomy" id="1590841"/>
    <lineage>
        <taxon>Eukaryota</taxon>
        <taxon>Viridiplantae</taxon>
        <taxon>Streptophyta</taxon>
        <taxon>Embryophyta</taxon>
        <taxon>Tracheophyta</taxon>
        <taxon>Spermatophyta</taxon>
        <taxon>Magnoliopsida</taxon>
        <taxon>eudicotyledons</taxon>
        <taxon>Gunneridae</taxon>
        <taxon>Pentapetalae</taxon>
        <taxon>asterids</taxon>
        <taxon>Ericales</taxon>
        <taxon>Actinidiaceae</taxon>
        <taxon>Actinidia</taxon>
    </lineage>
</organism>